<dbReference type="InterPro" id="IPR029063">
    <property type="entry name" value="SAM-dependent_MTases_sf"/>
</dbReference>
<evidence type="ECO:0000256" key="4">
    <source>
        <dbReference type="ARBA" id="ARBA00022603"/>
    </source>
</evidence>
<feature type="binding site" evidence="8">
    <location>
        <position position="117"/>
    </location>
    <ligand>
        <name>S-adenosyl-L-methionine</name>
        <dbReference type="ChEBI" id="CHEBI:59789"/>
    </ligand>
</feature>
<feature type="region of interest" description="Disordered" evidence="9">
    <location>
        <begin position="383"/>
        <end position="407"/>
    </location>
</feature>
<dbReference type="InterPro" id="IPR015507">
    <property type="entry name" value="rRNA-MeTfrase_E"/>
</dbReference>
<dbReference type="InterPro" id="IPR002877">
    <property type="entry name" value="RNA_MeTrfase_FtsJ_dom"/>
</dbReference>
<keyword evidence="6 8" id="KW-0949">S-adenosyl-L-methionine</keyword>
<keyword evidence="14" id="KW-1185">Reference proteome</keyword>
<protein>
    <submittedName>
        <fullName evidence="13">Related to AdoMet-dependent rRNA methyltransferase spb1</fullName>
    </submittedName>
</protein>
<organism evidence="13 14">
    <name type="scientific">Ramularia collo-cygni</name>
    <dbReference type="NCBI Taxonomy" id="112498"/>
    <lineage>
        <taxon>Eukaryota</taxon>
        <taxon>Fungi</taxon>
        <taxon>Dikarya</taxon>
        <taxon>Ascomycota</taxon>
        <taxon>Pezizomycotina</taxon>
        <taxon>Dothideomycetes</taxon>
        <taxon>Dothideomycetidae</taxon>
        <taxon>Mycosphaerellales</taxon>
        <taxon>Mycosphaerellaceae</taxon>
        <taxon>Ramularia</taxon>
    </lineage>
</organism>
<dbReference type="EMBL" id="FJUY01000006">
    <property type="protein sequence ID" value="CZT18949.1"/>
    <property type="molecule type" value="Genomic_DNA"/>
</dbReference>
<feature type="compositionally biased region" description="Basic and acidic residues" evidence="9">
    <location>
        <begin position="454"/>
        <end position="463"/>
    </location>
</feature>
<feature type="domain" description="Ribosomal RNA methyltransferase FtsJ" evidence="10">
    <location>
        <begin position="24"/>
        <end position="200"/>
    </location>
</feature>
<dbReference type="GO" id="GO:0000463">
    <property type="term" value="P:maturation of LSU-rRNA from tricistronic rRNA transcript (SSU-rRNA, 5.8S rRNA, LSU-rRNA)"/>
    <property type="evidence" value="ECO:0007669"/>
    <property type="project" value="TreeGrafter"/>
</dbReference>
<evidence type="ECO:0000313" key="14">
    <source>
        <dbReference type="Proteomes" id="UP000225277"/>
    </source>
</evidence>
<dbReference type="Pfam" id="PF11861">
    <property type="entry name" value="DUF3381"/>
    <property type="match status" value="1"/>
</dbReference>
<dbReference type="GeneID" id="35599963"/>
<feature type="compositionally biased region" description="Basic and acidic residues" evidence="9">
    <location>
        <begin position="488"/>
        <end position="499"/>
    </location>
</feature>
<evidence type="ECO:0000256" key="3">
    <source>
        <dbReference type="ARBA" id="ARBA00022552"/>
    </source>
</evidence>
<dbReference type="GO" id="GO:0016435">
    <property type="term" value="F:rRNA (guanine) methyltransferase activity"/>
    <property type="evidence" value="ECO:0007669"/>
    <property type="project" value="TreeGrafter"/>
</dbReference>
<dbReference type="PANTHER" id="PTHR10920">
    <property type="entry name" value="RIBOSOMAL RNA METHYLTRANSFERASE"/>
    <property type="match status" value="1"/>
</dbReference>
<proteinExistence type="inferred from homology"/>
<feature type="domain" description="Ribosomal RNA methyltransferase SPB1-like C-terminal" evidence="11">
    <location>
        <begin position="644"/>
        <end position="864"/>
    </location>
</feature>
<dbReference type="Pfam" id="PF01728">
    <property type="entry name" value="FtsJ"/>
    <property type="match status" value="1"/>
</dbReference>
<evidence type="ECO:0000259" key="11">
    <source>
        <dbReference type="Pfam" id="PF07780"/>
    </source>
</evidence>
<dbReference type="AlphaFoldDB" id="A0A2D3VBI1"/>
<evidence type="ECO:0000256" key="2">
    <source>
        <dbReference type="ARBA" id="ARBA00022517"/>
    </source>
</evidence>
<feature type="compositionally biased region" description="Basic and acidic residues" evidence="9">
    <location>
        <begin position="395"/>
        <end position="406"/>
    </location>
</feature>
<evidence type="ECO:0000256" key="1">
    <source>
        <dbReference type="ARBA" id="ARBA00004604"/>
    </source>
</evidence>
<feature type="compositionally biased region" description="Acidic residues" evidence="9">
    <location>
        <begin position="622"/>
        <end position="642"/>
    </location>
</feature>
<dbReference type="InterPro" id="IPR012920">
    <property type="entry name" value="rRNA_MeTfrase_SPB1-like_C"/>
</dbReference>
<name>A0A2D3VBI1_9PEZI</name>
<feature type="compositionally biased region" description="Basic residues" evidence="9">
    <location>
        <begin position="811"/>
        <end position="822"/>
    </location>
</feature>
<dbReference type="Gene3D" id="3.40.50.150">
    <property type="entry name" value="Vaccinia Virus protein VP39"/>
    <property type="match status" value="1"/>
</dbReference>
<sequence>MGQDKKSAKGRLDKYYYLAKEKGYRARAAFKLIQLNKKFNFLQNARCLIDLCAAPGSWLQVAAEIMPPKSLIVGVDLTPIKPIPKAISFQGDITTDKCRATIRGHLKTWKADCVIHDGAPNVGTAWVQDAFSQNELVLSSLKLATEFLIPNGTFVTKVFRSKDSAKLEWIFKQLFTKVEQTKPPSSRNVSAETFYVCRGFKAPKHLDPRFLDPTHAFSEIEESAPNNEAKVFNPEIKKRKRDGYEEGDWTQFKECSASDFIQTNDPIAVLGSMNKLHFRQEANGDIAQAALDKLPETTEEVRLCCQDLKVLGRKEFKVLLRWRLKARDRFGFRVKKTAKEEAEAAKPAVDAPQVKEGVEGEEVAVVESMDGEMRLQEEIQAMKDAQSKVKRKERRKDNERKQKETVRMQMGMTTPSEIGIEAGDQGSSEAVFRLKDADKRTDIRQAIMRGRMHTAVEPEKPKEESEEESEDEYGDALEAQLDGMYEQYQERVEDRDTKARAKRARKLARGNDVEEEFEGFGAEDKDPNDSDASSDDGLLEDDDDSLDSDDGEGALTTDLQPKDPMGGGLTRRAASFFEQDIFKGIDGLDEEDEEDEEDEPELDKARDSGVDVESPNLKPATEEEEDDDSEDAMSFASDDDAASETSSIEAVPSNIQPEEEDWEEGTTRPSAPGENPAQPSISIITAEAMTLAHQLATGKVTKQQLLDDNFNKYTLRDVDGLPEWFLDDENKHSRLARPVSGEAAAAIKEKLRALNARPIKKVREAKARKTLRTARRLEKLKKKSEGLAEQDGEGGGEAGRDAMERMSKMMAKAKKGTKKRNPVKVVFAGGHNKGAGRPRGVKGKYKMVDSRLKKDVRGLKRAEKKGRVRR</sequence>
<feature type="active site" description="Proton acceptor" evidence="8">
    <location>
        <position position="157"/>
    </location>
</feature>
<keyword evidence="2 8" id="KW-0690">Ribosome biogenesis</keyword>
<dbReference type="InterPro" id="IPR024576">
    <property type="entry name" value="rRNA_MeTfrase_Spb1_DUF3381"/>
</dbReference>
<feature type="binding site" evidence="8">
    <location>
        <position position="76"/>
    </location>
    <ligand>
        <name>S-adenosyl-L-methionine</name>
        <dbReference type="ChEBI" id="CHEBI:59789"/>
    </ligand>
</feature>
<evidence type="ECO:0000256" key="9">
    <source>
        <dbReference type="SAM" id="MobiDB-lite"/>
    </source>
</evidence>
<dbReference type="Proteomes" id="UP000225277">
    <property type="component" value="Unassembled WGS sequence"/>
</dbReference>
<feature type="binding site" evidence="8">
    <location>
        <position position="58"/>
    </location>
    <ligand>
        <name>S-adenosyl-L-methionine</name>
        <dbReference type="ChEBI" id="CHEBI:59789"/>
    </ligand>
</feature>
<feature type="binding site" evidence="8">
    <location>
        <position position="92"/>
    </location>
    <ligand>
        <name>S-adenosyl-L-methionine</name>
        <dbReference type="ChEBI" id="CHEBI:59789"/>
    </ligand>
</feature>
<keyword evidence="4 8" id="KW-0489">Methyltransferase</keyword>
<keyword evidence="7 8" id="KW-0539">Nucleus</keyword>
<feature type="binding site" evidence="8">
    <location>
        <position position="56"/>
    </location>
    <ligand>
        <name>S-adenosyl-L-methionine</name>
        <dbReference type="ChEBI" id="CHEBI:59789"/>
    </ligand>
</feature>
<dbReference type="GO" id="GO:0008650">
    <property type="term" value="F:rRNA (uridine-2'-O-)-methyltransferase activity"/>
    <property type="evidence" value="ECO:0007669"/>
    <property type="project" value="TreeGrafter"/>
</dbReference>
<dbReference type="RefSeq" id="XP_023625839.1">
    <property type="nucleotide sequence ID" value="XM_023770071.1"/>
</dbReference>
<dbReference type="HAMAP" id="MF_01547">
    <property type="entry name" value="RNA_methyltr_E"/>
    <property type="match status" value="1"/>
</dbReference>
<evidence type="ECO:0000259" key="10">
    <source>
        <dbReference type="Pfam" id="PF01728"/>
    </source>
</evidence>
<dbReference type="InterPro" id="IPR050082">
    <property type="entry name" value="RNA_methyltr_RlmE"/>
</dbReference>
<gene>
    <name evidence="13" type="ORF">RCC_04794</name>
</gene>
<feature type="region of interest" description="Disordered" evidence="9">
    <location>
        <begin position="447"/>
        <end position="681"/>
    </location>
</feature>
<evidence type="ECO:0000256" key="5">
    <source>
        <dbReference type="ARBA" id="ARBA00022679"/>
    </source>
</evidence>
<dbReference type="Pfam" id="PF07780">
    <property type="entry name" value="Spb1_C"/>
    <property type="match status" value="1"/>
</dbReference>
<keyword evidence="5 8" id="KW-0808">Transferase</keyword>
<dbReference type="GO" id="GO:0000466">
    <property type="term" value="P:maturation of 5.8S rRNA from tricistronic rRNA transcript (SSU-rRNA, 5.8S rRNA, LSU-rRNA)"/>
    <property type="evidence" value="ECO:0007669"/>
    <property type="project" value="TreeGrafter"/>
</dbReference>
<comment type="subcellular location">
    <subcellularLocation>
        <location evidence="1 8">Nucleus</location>
        <location evidence="1 8">Nucleolus</location>
    </subcellularLocation>
</comment>
<feature type="compositionally biased region" description="Acidic residues" evidence="9">
    <location>
        <begin position="532"/>
        <end position="552"/>
    </location>
</feature>
<dbReference type="SUPFAM" id="SSF53335">
    <property type="entry name" value="S-adenosyl-L-methionine-dependent methyltransferases"/>
    <property type="match status" value="1"/>
</dbReference>
<evidence type="ECO:0000256" key="7">
    <source>
        <dbReference type="ARBA" id="ARBA00023242"/>
    </source>
</evidence>
<feature type="compositionally biased region" description="Basic and acidic residues" evidence="9">
    <location>
        <begin position="846"/>
        <end position="861"/>
    </location>
</feature>
<accession>A0A2D3VBI1</accession>
<keyword evidence="3 8" id="KW-0698">rRNA processing</keyword>
<dbReference type="OrthoDB" id="1287559at2759"/>
<feature type="region of interest" description="Disordered" evidence="9">
    <location>
        <begin position="776"/>
        <end position="870"/>
    </location>
</feature>
<evidence type="ECO:0000256" key="6">
    <source>
        <dbReference type="ARBA" id="ARBA00022691"/>
    </source>
</evidence>
<dbReference type="HAMAP" id="MF_03163">
    <property type="entry name" value="RNA_methyltr_E_SPB1"/>
    <property type="match status" value="1"/>
</dbReference>
<comment type="similarity">
    <text evidence="8">Belongs to the class I-like SAM-binding methyltransferase superfamily. RNA methyltransferase RlmE family. SPB1 subfamily.</text>
</comment>
<feature type="compositionally biased region" description="Acidic residues" evidence="9">
    <location>
        <begin position="464"/>
        <end position="475"/>
    </location>
</feature>
<feature type="compositionally biased region" description="Basic and acidic residues" evidence="9">
    <location>
        <begin position="798"/>
        <end position="807"/>
    </location>
</feature>
<feature type="compositionally biased region" description="Acidic residues" evidence="9">
    <location>
        <begin position="587"/>
        <end position="601"/>
    </location>
</feature>
<dbReference type="FunFam" id="3.40.50.150:FF:000004">
    <property type="entry name" value="AdoMet-dependent rRNA methyltransferase SPB1"/>
    <property type="match status" value="1"/>
</dbReference>
<reference evidence="13 14" key="1">
    <citation type="submission" date="2016-03" db="EMBL/GenBank/DDBJ databases">
        <authorList>
            <person name="Ploux O."/>
        </authorList>
    </citation>
    <scope>NUCLEOTIDE SEQUENCE [LARGE SCALE GENOMIC DNA]</scope>
    <source>
        <strain evidence="13 14">URUG2</strain>
    </source>
</reference>
<evidence type="ECO:0000259" key="12">
    <source>
        <dbReference type="Pfam" id="PF11861"/>
    </source>
</evidence>
<dbReference type="InterPro" id="IPR028589">
    <property type="entry name" value="SPB1-like"/>
</dbReference>
<dbReference type="PANTHER" id="PTHR10920:SF13">
    <property type="entry name" value="PRE-RRNA 2'-O-RIBOSE RNA METHYLTRANSFERASE FTSJ3"/>
    <property type="match status" value="1"/>
</dbReference>
<evidence type="ECO:0000256" key="8">
    <source>
        <dbReference type="HAMAP-Rule" id="MF_03163"/>
    </source>
</evidence>
<dbReference type="STRING" id="112498.A0A2D3VBI1"/>
<feature type="domain" description="DUF3381" evidence="12">
    <location>
        <begin position="234"/>
        <end position="407"/>
    </location>
</feature>
<feature type="compositionally biased region" description="Basic residues" evidence="9">
    <location>
        <begin position="834"/>
        <end position="845"/>
    </location>
</feature>
<dbReference type="GO" id="GO:0005730">
    <property type="term" value="C:nucleolus"/>
    <property type="evidence" value="ECO:0007669"/>
    <property type="project" value="UniProtKB-SubCell"/>
</dbReference>
<evidence type="ECO:0000313" key="13">
    <source>
        <dbReference type="EMBL" id="CZT18949.1"/>
    </source>
</evidence>
<dbReference type="GO" id="GO:0030687">
    <property type="term" value="C:preribosome, large subunit precursor"/>
    <property type="evidence" value="ECO:0007669"/>
    <property type="project" value="TreeGrafter"/>
</dbReference>